<dbReference type="Pfam" id="PF05866">
    <property type="entry name" value="RusA"/>
    <property type="match status" value="1"/>
</dbReference>
<gene>
    <name evidence="1" type="ORF">M104_3218</name>
</gene>
<dbReference type="SUPFAM" id="SSF103084">
    <property type="entry name" value="Holliday junction resolvase RusA"/>
    <property type="match status" value="1"/>
</dbReference>
<comment type="caution">
    <text evidence="1">The sequence shown here is derived from an EMBL/GenBank/DDBJ whole genome shotgun (WGS) entry which is preliminary data.</text>
</comment>
<name>A0AAN4SHM2_BACFG</name>
<dbReference type="GO" id="GO:0000287">
    <property type="term" value="F:magnesium ion binding"/>
    <property type="evidence" value="ECO:0007669"/>
    <property type="project" value="InterPro"/>
</dbReference>
<protein>
    <submittedName>
        <fullName evidence="1">Endodeoxyribonuclease RusA family protein</fullName>
    </submittedName>
</protein>
<evidence type="ECO:0000313" key="1">
    <source>
        <dbReference type="EMBL" id="EYA13673.1"/>
    </source>
</evidence>
<dbReference type="InterPro" id="IPR008822">
    <property type="entry name" value="Endonuclease_RusA-like"/>
</dbReference>
<organism evidence="1 2">
    <name type="scientific">Bacteroides fragilis str. 1007-1-F #10</name>
    <dbReference type="NCBI Taxonomy" id="1339295"/>
    <lineage>
        <taxon>Bacteria</taxon>
        <taxon>Pseudomonadati</taxon>
        <taxon>Bacteroidota</taxon>
        <taxon>Bacteroidia</taxon>
        <taxon>Bacteroidales</taxon>
        <taxon>Bacteroidaceae</taxon>
        <taxon>Bacteroides</taxon>
    </lineage>
</organism>
<dbReference type="EMBL" id="JGEA01000029">
    <property type="protein sequence ID" value="EYA13673.1"/>
    <property type="molecule type" value="Genomic_DNA"/>
</dbReference>
<proteinExistence type="predicted"/>
<accession>A0AAN4SHM2</accession>
<evidence type="ECO:0000313" key="2">
    <source>
        <dbReference type="Proteomes" id="UP000022433"/>
    </source>
</evidence>
<sequence length="121" mass="13971">MKQIIHGKVPSKSNCYKVVTLNGHGSLAKQPALKEYEKSFYLQCSQYRNKNISSLFELHLNVFYENQRPDLDNCFKTVLDCLQGCKAIKNDRNCVKIVAEKFIDKVNPRIEFEIIPICNSN</sequence>
<reference evidence="1 2" key="1">
    <citation type="submission" date="2014-02" db="EMBL/GenBank/DDBJ databases">
        <authorList>
            <person name="Sears C."/>
            <person name="Carroll K."/>
            <person name="Sack B.R."/>
            <person name="Qadri F."/>
            <person name="Myers L.L."/>
            <person name="Chung G.-T."/>
            <person name="Escheverria P."/>
            <person name="Fraser C.M."/>
            <person name="Sadzewicz L."/>
            <person name="Shefchek K.A."/>
            <person name="Tallon L."/>
            <person name="Das S.P."/>
            <person name="Daugherty S."/>
            <person name="Mongodin E.F."/>
        </authorList>
    </citation>
    <scope>NUCLEOTIDE SEQUENCE [LARGE SCALE GENOMIC DNA]</scope>
    <source>
        <strain evidence="1 2">1007-1-F #10</strain>
    </source>
</reference>
<dbReference type="GO" id="GO:0006281">
    <property type="term" value="P:DNA repair"/>
    <property type="evidence" value="ECO:0007669"/>
    <property type="project" value="InterPro"/>
</dbReference>
<dbReference type="GO" id="GO:0006310">
    <property type="term" value="P:DNA recombination"/>
    <property type="evidence" value="ECO:0007669"/>
    <property type="project" value="InterPro"/>
</dbReference>
<dbReference type="AlphaFoldDB" id="A0AAN4SHM2"/>
<dbReference type="Proteomes" id="UP000022433">
    <property type="component" value="Unassembled WGS sequence"/>
</dbReference>
<dbReference type="InterPro" id="IPR036614">
    <property type="entry name" value="RusA-like_sf"/>
</dbReference>
<dbReference type="Gene3D" id="3.30.1330.70">
    <property type="entry name" value="Holliday junction resolvase RusA"/>
    <property type="match status" value="1"/>
</dbReference>
<dbReference type="RefSeq" id="WP_032533667.1">
    <property type="nucleotide sequence ID" value="NZ_JGEA01000029.1"/>
</dbReference>